<dbReference type="RefSeq" id="WP_218093073.1">
    <property type="nucleotide sequence ID" value="NZ_CAJVAS010000013.1"/>
</dbReference>
<dbReference type="EMBL" id="CAJVAS010000013">
    <property type="protein sequence ID" value="CAG7631684.1"/>
    <property type="molecule type" value="Genomic_DNA"/>
</dbReference>
<gene>
    <name evidence="2" type="ORF">PAESOLCIP111_03323</name>
</gene>
<feature type="domain" description="PRC-barrel" evidence="1">
    <location>
        <begin position="89"/>
        <end position="161"/>
    </location>
</feature>
<dbReference type="Proteomes" id="UP000693672">
    <property type="component" value="Unassembled WGS sequence"/>
</dbReference>
<proteinExistence type="predicted"/>
<evidence type="ECO:0000313" key="3">
    <source>
        <dbReference type="Proteomes" id="UP000693672"/>
    </source>
</evidence>
<evidence type="ECO:0000313" key="2">
    <source>
        <dbReference type="EMBL" id="CAG7631684.1"/>
    </source>
</evidence>
<accession>A0A916K2B9</accession>
<keyword evidence="3" id="KW-1185">Reference proteome</keyword>
<sequence length="173" mass="19192">MKRARYVIGLPILCVETGKHAGIAKDLLLNAEWQVEAILLEIKHWYSDAKFISLSDVIAIGEDAITIPNLDVVKPFVEQLEWTALLSGDNKVKGMPIITVNGQQLGVIEDVYLEPKWGKQVIGYELTEGFISDLKEGRKWLPLPDSVKIGEDAVIVPVGASEALQEIFEPLEE</sequence>
<dbReference type="AlphaFoldDB" id="A0A916K2B9"/>
<name>A0A916K2B9_9BACL</name>
<reference evidence="2" key="1">
    <citation type="submission" date="2021-06" db="EMBL/GenBank/DDBJ databases">
        <authorList>
            <person name="Criscuolo A."/>
        </authorList>
    </citation>
    <scope>NUCLEOTIDE SEQUENCE</scope>
    <source>
        <strain evidence="2">CIP111600</strain>
    </source>
</reference>
<dbReference type="InterPro" id="IPR027275">
    <property type="entry name" value="PRC-brl_dom"/>
</dbReference>
<protein>
    <recommendedName>
        <fullName evidence="1">PRC-barrel domain-containing protein</fullName>
    </recommendedName>
</protein>
<organism evidence="2 3">
    <name type="scientific">Paenibacillus solanacearum</name>
    <dbReference type="NCBI Taxonomy" id="2048548"/>
    <lineage>
        <taxon>Bacteria</taxon>
        <taxon>Bacillati</taxon>
        <taxon>Bacillota</taxon>
        <taxon>Bacilli</taxon>
        <taxon>Bacillales</taxon>
        <taxon>Paenibacillaceae</taxon>
        <taxon>Paenibacillus</taxon>
    </lineage>
</organism>
<comment type="caution">
    <text evidence="2">The sequence shown here is derived from an EMBL/GenBank/DDBJ whole genome shotgun (WGS) entry which is preliminary data.</text>
</comment>
<dbReference type="Pfam" id="PF05239">
    <property type="entry name" value="PRC"/>
    <property type="match status" value="1"/>
</dbReference>
<evidence type="ECO:0000259" key="1">
    <source>
        <dbReference type="Pfam" id="PF05239"/>
    </source>
</evidence>